<name>A0A815NTY7_9BILA</name>
<accession>A0A815NTY7</accession>
<dbReference type="InterPro" id="IPR050373">
    <property type="entry name" value="Fibrinogen_C-term_domain"/>
</dbReference>
<dbReference type="PANTHER" id="PTHR19143">
    <property type="entry name" value="FIBRINOGEN/TENASCIN/ANGIOPOEITIN"/>
    <property type="match status" value="1"/>
</dbReference>
<dbReference type="InterPro" id="IPR014716">
    <property type="entry name" value="Fibrinogen_a/b/g_C_1"/>
</dbReference>
<protein>
    <recommendedName>
        <fullName evidence="2">Fibrinogen C-terminal domain-containing protein</fullName>
    </recommendedName>
</protein>
<dbReference type="Proteomes" id="UP000663864">
    <property type="component" value="Unassembled WGS sequence"/>
</dbReference>
<proteinExistence type="predicted"/>
<organism evidence="3 4">
    <name type="scientific">Rotaria sordida</name>
    <dbReference type="NCBI Taxonomy" id="392033"/>
    <lineage>
        <taxon>Eukaryota</taxon>
        <taxon>Metazoa</taxon>
        <taxon>Spiralia</taxon>
        <taxon>Gnathifera</taxon>
        <taxon>Rotifera</taxon>
        <taxon>Eurotatoria</taxon>
        <taxon>Bdelloidea</taxon>
        <taxon>Philodinida</taxon>
        <taxon>Philodinidae</taxon>
        <taxon>Rotaria</taxon>
    </lineage>
</organism>
<gene>
    <name evidence="3" type="ORF">ZHD862_LOCUS34901</name>
</gene>
<dbReference type="Gene3D" id="3.90.215.10">
    <property type="entry name" value="Gamma Fibrinogen, chain A, domain 1"/>
    <property type="match status" value="1"/>
</dbReference>
<dbReference type="Pfam" id="PF00147">
    <property type="entry name" value="Fibrinogen_C"/>
    <property type="match status" value="1"/>
</dbReference>
<feature type="domain" description="Fibrinogen C-terminal" evidence="2">
    <location>
        <begin position="145"/>
        <end position="230"/>
    </location>
</feature>
<evidence type="ECO:0000259" key="2">
    <source>
        <dbReference type="PROSITE" id="PS51406"/>
    </source>
</evidence>
<dbReference type="EMBL" id="CAJNOT010004721">
    <property type="protein sequence ID" value="CAF1442873.1"/>
    <property type="molecule type" value="Genomic_DNA"/>
</dbReference>
<dbReference type="NCBIfam" id="NF040941">
    <property type="entry name" value="GGGWT_bact"/>
    <property type="match status" value="1"/>
</dbReference>
<dbReference type="GO" id="GO:0005615">
    <property type="term" value="C:extracellular space"/>
    <property type="evidence" value="ECO:0007669"/>
    <property type="project" value="TreeGrafter"/>
</dbReference>
<feature type="non-terminal residue" evidence="3">
    <location>
        <position position="1"/>
    </location>
</feature>
<feature type="region of interest" description="Disordered" evidence="1">
    <location>
        <begin position="78"/>
        <end position="99"/>
    </location>
</feature>
<dbReference type="InterPro" id="IPR002181">
    <property type="entry name" value="Fibrinogen_a/b/g_C_dom"/>
</dbReference>
<evidence type="ECO:0000313" key="4">
    <source>
        <dbReference type="Proteomes" id="UP000663864"/>
    </source>
</evidence>
<evidence type="ECO:0000256" key="1">
    <source>
        <dbReference type="SAM" id="MobiDB-lite"/>
    </source>
</evidence>
<comment type="caution">
    <text evidence="3">The sequence shown here is derived from an EMBL/GenBank/DDBJ whole genome shotgun (WGS) entry which is preliminary data.</text>
</comment>
<evidence type="ECO:0000313" key="3">
    <source>
        <dbReference type="EMBL" id="CAF1442873.1"/>
    </source>
</evidence>
<dbReference type="PROSITE" id="PS51406">
    <property type="entry name" value="FIBRINOGEN_C_2"/>
    <property type="match status" value="1"/>
</dbReference>
<dbReference type="SUPFAM" id="SSF56496">
    <property type="entry name" value="Fibrinogen C-terminal domain-like"/>
    <property type="match status" value="1"/>
</dbReference>
<dbReference type="AlphaFoldDB" id="A0A815NTY7"/>
<reference evidence="3" key="1">
    <citation type="submission" date="2021-02" db="EMBL/GenBank/DDBJ databases">
        <authorList>
            <person name="Nowell W R."/>
        </authorList>
    </citation>
    <scope>NUCLEOTIDE SEQUENCE</scope>
</reference>
<dbReference type="InterPro" id="IPR036056">
    <property type="entry name" value="Fibrinogen-like_C"/>
</dbReference>
<sequence length="230" mass="26189">MERQYTTLLSNADSIVNADNACLDDVQFDTDKNVNISNDGNLNNGKDLPATKAVVTMDHIDSIADAFSDVNEMQFDDDENSNVQNNESLMPDLRDSENPSPAEVVTAQEQFSLVFAKRYSTQGLIFYHGALDEAIARMFALNSRPLILDYAEDCAGIYYIEKNIRNNQPKSGIYEIWPRQGKPIKVFCDMETDGGGWTVFQKRGDYAPQEDFYRTWLEYKRGFGDLQRQF</sequence>